<feature type="compositionally biased region" description="Acidic residues" evidence="1">
    <location>
        <begin position="165"/>
        <end position="175"/>
    </location>
</feature>
<proteinExistence type="predicted"/>
<dbReference type="OrthoDB" id="9772295at2"/>
<dbReference type="AlphaFoldDB" id="H1S062"/>
<protein>
    <recommendedName>
        <fullName evidence="5">DUF1800 domain-containing protein</fullName>
    </recommendedName>
</protein>
<dbReference type="RefSeq" id="WP_006156775.1">
    <property type="nucleotide sequence ID" value="NZ_AHJE01000013.1"/>
</dbReference>
<evidence type="ECO:0008006" key="5">
    <source>
        <dbReference type="Google" id="ProtNLM"/>
    </source>
</evidence>
<evidence type="ECO:0000256" key="1">
    <source>
        <dbReference type="SAM" id="MobiDB-lite"/>
    </source>
</evidence>
<comment type="caution">
    <text evidence="3">The sequence shown here is derived from an EMBL/GenBank/DDBJ whole genome shotgun (WGS) entry which is preliminary data.</text>
</comment>
<feature type="region of interest" description="Disordered" evidence="1">
    <location>
        <begin position="145"/>
        <end position="188"/>
    </location>
</feature>
<evidence type="ECO:0000313" key="3">
    <source>
        <dbReference type="EMBL" id="EHP43998.1"/>
    </source>
</evidence>
<dbReference type="Proteomes" id="UP000005808">
    <property type="component" value="Unassembled WGS sequence"/>
</dbReference>
<sequence>MNERTPKRLRMALAVSVLVNVFLLGAIGGGGYRWYAAERNAAAQPRGLRFAADGLEAEQRRQFLQGLRAARRGAAAEVDAARDGRRQVEQLLRQPQFERDALAAALARTREADAAVRSQLEGSVVDFAATLSPADREKLADAWSSAARCAPARPGPRRRRHDAANDNDNDDDSDCGQDQGSKHVPGEQHMTNTAMTAAAVAVNRFGLGARPDEPPPADPRGWLLGQFERYEARPAAWSAQPGTPALAGAFGAQQREVRQAQADAKTAARQQLQRETREAYRDAVDARVTSALVTQAPFVERLVHFWSNHFAVSVEKPAVAALAGAFEAEAIRPHVLGRFEDMLVAVERHPAMQVFLDQVRSIGPDSMAARVAAQRAPERQLGLNENLAREIMELHTLGVRSGYQQADVTEFARALTGWSIGGLGAREDGEPGRFQFRTRVHEPGTRTILGRSYPQQGEAQALAVLHDLAQSEATANHLATKLARHFVADTPPPALVARLSEAYLRGGGALPEMYRALVQSPEAWAGAPAKFKTPWEWTLSALRGLGLHEAGAQHFAPVLTQLGQPVWRPGSPAGYDDIAASWAAPDALVRRVELAQRLAARVGDRIDARELGPKLLAGTLSAPTAAAIARAESAQTALALLLVSPDFQRR</sequence>
<keyword evidence="2" id="KW-1133">Transmembrane helix</keyword>
<dbReference type="InterPro" id="IPR014917">
    <property type="entry name" value="DUF1800"/>
</dbReference>
<evidence type="ECO:0000313" key="4">
    <source>
        <dbReference type="Proteomes" id="UP000005808"/>
    </source>
</evidence>
<gene>
    <name evidence="3" type="ORF">OR16_04887</name>
</gene>
<dbReference type="Pfam" id="PF08811">
    <property type="entry name" value="DUF1800"/>
    <property type="match status" value="1"/>
</dbReference>
<keyword evidence="2" id="KW-0812">Transmembrane</keyword>
<feature type="transmembrane region" description="Helical" evidence="2">
    <location>
        <begin position="12"/>
        <end position="35"/>
    </location>
</feature>
<accession>H1S062</accession>
<dbReference type="EMBL" id="AHJE01000013">
    <property type="protein sequence ID" value="EHP43998.1"/>
    <property type="molecule type" value="Genomic_DNA"/>
</dbReference>
<name>H1S062_9BURK</name>
<dbReference type="Pfam" id="PF13801">
    <property type="entry name" value="Metal_resist"/>
    <property type="match status" value="1"/>
</dbReference>
<evidence type="ECO:0000256" key="2">
    <source>
        <dbReference type="SAM" id="Phobius"/>
    </source>
</evidence>
<keyword evidence="2" id="KW-0472">Membrane</keyword>
<dbReference type="PATRIC" id="fig|1127483.3.peg.970"/>
<reference evidence="3 4" key="1">
    <citation type="journal article" date="2012" name="J. Bacteriol.">
        <title>De Novo Genome Project of Cupriavidus basilensis OR16.</title>
        <authorList>
            <person name="Cserhati M."/>
            <person name="Kriszt B."/>
            <person name="Szoboszlay S."/>
            <person name="Toth A."/>
            <person name="Szabo I."/>
            <person name="Tancsics A."/>
            <person name="Nagy I."/>
            <person name="Horvath B."/>
            <person name="Nagy I."/>
            <person name="Kukolya J."/>
        </authorList>
    </citation>
    <scope>NUCLEOTIDE SEQUENCE [LARGE SCALE GENOMIC DNA]</scope>
    <source>
        <strain evidence="3 4">OR16</strain>
    </source>
</reference>
<organism evidence="3 4">
    <name type="scientific">Cupriavidus basilensis OR16</name>
    <dbReference type="NCBI Taxonomy" id="1127483"/>
    <lineage>
        <taxon>Bacteria</taxon>
        <taxon>Pseudomonadati</taxon>
        <taxon>Pseudomonadota</taxon>
        <taxon>Betaproteobacteria</taxon>
        <taxon>Burkholderiales</taxon>
        <taxon>Burkholderiaceae</taxon>
        <taxon>Cupriavidus</taxon>
    </lineage>
</organism>
<dbReference type="InterPro" id="IPR025961">
    <property type="entry name" value="Metal_resist"/>
</dbReference>